<dbReference type="Gene3D" id="3.10.450.50">
    <property type="match status" value="1"/>
</dbReference>
<dbReference type="EMBL" id="JACWMS010000003">
    <property type="protein sequence ID" value="MBD1321174.1"/>
    <property type="molecule type" value="Genomic_DNA"/>
</dbReference>
<keyword evidence="3" id="KW-1185">Reference proteome</keyword>
<evidence type="ECO:0000313" key="2">
    <source>
        <dbReference type="EMBL" id="MBD1321174.1"/>
    </source>
</evidence>
<sequence>MTFGPRDVQTLLDHEQIRAGIAGVARGEDRRDADLIRASFWPDAAMDFGIFAGDLDAYLDWVVPGSPAVPVTQHALGQSVISLDGATALAETHVTAYHRVDFGAEEHDVVLGGRYLDRLERRDDEWRIAARTMLYDWSRDLGVAADWSAGLMGEPFRGDHYTGKANGDHSESFFGASRVAGQR</sequence>
<dbReference type="SUPFAM" id="SSF54427">
    <property type="entry name" value="NTF2-like"/>
    <property type="match status" value="1"/>
</dbReference>
<feature type="domain" description="SnoaL-like" evidence="1">
    <location>
        <begin position="9"/>
        <end position="132"/>
    </location>
</feature>
<comment type="caution">
    <text evidence="2">The sequence shown here is derived from an EMBL/GenBank/DDBJ whole genome shotgun (WGS) entry which is preliminary data.</text>
</comment>
<reference evidence="2 3" key="1">
    <citation type="submission" date="2020-09" db="EMBL/GenBank/DDBJ databases">
        <title>Novel species in genus Gordonia.</title>
        <authorList>
            <person name="Zhang G."/>
        </authorList>
    </citation>
    <scope>NUCLEOTIDE SEQUENCE [LARGE SCALE GENOMIC DNA]</scope>
    <source>
        <strain evidence="2 3">ON-33</strain>
    </source>
</reference>
<name>A0ABR7WEF8_9ACTN</name>
<protein>
    <submittedName>
        <fullName evidence="2">Nuclear transport factor 2 family protein</fullName>
    </submittedName>
</protein>
<evidence type="ECO:0000259" key="1">
    <source>
        <dbReference type="Pfam" id="PF13577"/>
    </source>
</evidence>
<gene>
    <name evidence="2" type="ORF">IDF66_16430</name>
</gene>
<accession>A0ABR7WEF8</accession>
<organism evidence="2 3">
    <name type="scientific">Gordonia hankookensis</name>
    <dbReference type="NCBI Taxonomy" id="589403"/>
    <lineage>
        <taxon>Bacteria</taxon>
        <taxon>Bacillati</taxon>
        <taxon>Actinomycetota</taxon>
        <taxon>Actinomycetes</taxon>
        <taxon>Mycobacteriales</taxon>
        <taxon>Gordoniaceae</taxon>
        <taxon>Gordonia</taxon>
    </lineage>
</organism>
<dbReference type="RefSeq" id="WP_190267772.1">
    <property type="nucleotide sequence ID" value="NZ_BAABAD010000005.1"/>
</dbReference>
<evidence type="ECO:0000313" key="3">
    <source>
        <dbReference type="Proteomes" id="UP000602395"/>
    </source>
</evidence>
<dbReference type="InterPro" id="IPR032710">
    <property type="entry name" value="NTF2-like_dom_sf"/>
</dbReference>
<dbReference type="Proteomes" id="UP000602395">
    <property type="component" value="Unassembled WGS sequence"/>
</dbReference>
<proteinExistence type="predicted"/>
<dbReference type="InterPro" id="IPR037401">
    <property type="entry name" value="SnoaL-like"/>
</dbReference>
<dbReference type="Pfam" id="PF13577">
    <property type="entry name" value="SnoaL_4"/>
    <property type="match status" value="1"/>
</dbReference>